<feature type="transmembrane region" description="Helical" evidence="1">
    <location>
        <begin position="71"/>
        <end position="93"/>
    </location>
</feature>
<evidence type="ECO:0000256" key="1">
    <source>
        <dbReference type="SAM" id="Phobius"/>
    </source>
</evidence>
<name>A0A379X4N1_9NOCA</name>
<dbReference type="RefSeq" id="WP_062968052.1">
    <property type="nucleotide sequence ID" value="NZ_JAJFOE010000004.1"/>
</dbReference>
<proteinExistence type="predicted"/>
<sequence length="96" mass="9640">MIHDVALQATHVLAQVDTITPDAPPGSKGVVKILQYALWGVFIAGILAIIIGGGVLAWEKFNGGVHTAPKMVVGALIGGIVAASASGLFNGVLAAL</sequence>
<evidence type="ECO:0000313" key="3">
    <source>
        <dbReference type="Proteomes" id="UP000255082"/>
    </source>
</evidence>
<protein>
    <submittedName>
        <fullName evidence="2">Uncharacterized protein</fullName>
    </submittedName>
</protein>
<evidence type="ECO:0000313" key="2">
    <source>
        <dbReference type="EMBL" id="SUH71877.1"/>
    </source>
</evidence>
<dbReference type="AlphaFoldDB" id="A0A379X4N1"/>
<keyword evidence="1" id="KW-0812">Transmembrane</keyword>
<keyword evidence="1" id="KW-0472">Membrane</keyword>
<dbReference type="OrthoDB" id="4250843at2"/>
<accession>A0A379X4N1</accession>
<gene>
    <name evidence="2" type="ORF">NCTC13184_07312</name>
</gene>
<dbReference type="EMBL" id="UGRU01000002">
    <property type="protein sequence ID" value="SUH71877.1"/>
    <property type="molecule type" value="Genomic_DNA"/>
</dbReference>
<keyword evidence="1" id="KW-1133">Transmembrane helix</keyword>
<feature type="transmembrane region" description="Helical" evidence="1">
    <location>
        <begin position="36"/>
        <end position="59"/>
    </location>
</feature>
<reference evidence="2 3" key="1">
    <citation type="submission" date="2018-06" db="EMBL/GenBank/DDBJ databases">
        <authorList>
            <consortium name="Pathogen Informatics"/>
            <person name="Doyle S."/>
        </authorList>
    </citation>
    <scope>NUCLEOTIDE SEQUENCE [LARGE SCALE GENOMIC DNA]</scope>
    <source>
        <strain evidence="2 3">NCTC13184</strain>
    </source>
</reference>
<organism evidence="2 3">
    <name type="scientific">Nocardia africana</name>
    <dbReference type="NCBI Taxonomy" id="134964"/>
    <lineage>
        <taxon>Bacteria</taxon>
        <taxon>Bacillati</taxon>
        <taxon>Actinomycetota</taxon>
        <taxon>Actinomycetes</taxon>
        <taxon>Mycobacteriales</taxon>
        <taxon>Nocardiaceae</taxon>
        <taxon>Nocardia</taxon>
    </lineage>
</organism>
<dbReference type="Proteomes" id="UP000255082">
    <property type="component" value="Unassembled WGS sequence"/>
</dbReference>